<dbReference type="Gene3D" id="2.30.110.10">
    <property type="entry name" value="Electron Transport, Fmn-binding Protein, Chain A"/>
    <property type="match status" value="1"/>
</dbReference>
<dbReference type="EC" id="1.4.3.5" evidence="6"/>
<comment type="caution">
    <text evidence="11">The sequence shown here is derived from an EMBL/GenBank/DDBJ whole genome shotgun (WGS) entry which is preliminary data.</text>
</comment>
<organism evidence="11 12">
    <name type="scientific">Trichinella pseudospiralis</name>
    <name type="common">Parasitic roundworm</name>
    <dbReference type="NCBI Taxonomy" id="6337"/>
    <lineage>
        <taxon>Eukaryota</taxon>
        <taxon>Metazoa</taxon>
        <taxon>Ecdysozoa</taxon>
        <taxon>Nematoda</taxon>
        <taxon>Enoplea</taxon>
        <taxon>Dorylaimia</taxon>
        <taxon>Trichinellida</taxon>
        <taxon>Trichinellidae</taxon>
        <taxon>Trichinella</taxon>
    </lineage>
</organism>
<comment type="similarity">
    <text evidence="5">Belongs to the pyridoxamine 5'-phosphate oxidase family.</text>
</comment>
<comment type="cofactor">
    <cofactor evidence="1">
        <name>FMN</name>
        <dbReference type="ChEBI" id="CHEBI:58210"/>
    </cofactor>
</comment>
<evidence type="ECO:0000256" key="7">
    <source>
        <dbReference type="ARBA" id="ARBA00022630"/>
    </source>
</evidence>
<evidence type="ECO:0000256" key="5">
    <source>
        <dbReference type="ARBA" id="ARBA00007301"/>
    </source>
</evidence>
<dbReference type="InterPro" id="IPR012349">
    <property type="entry name" value="Split_barrel_FMN-bd"/>
</dbReference>
<gene>
    <name evidence="11" type="primary">pdxH</name>
    <name evidence="11" type="ORF">T4E_5371</name>
</gene>
<evidence type="ECO:0000313" key="11">
    <source>
        <dbReference type="EMBL" id="KRX99953.1"/>
    </source>
</evidence>
<name>A0A0V0YHY8_TRIPS</name>
<evidence type="ECO:0000256" key="8">
    <source>
        <dbReference type="ARBA" id="ARBA00022643"/>
    </source>
</evidence>
<reference evidence="11 12" key="1">
    <citation type="submission" date="2015-01" db="EMBL/GenBank/DDBJ databases">
        <title>Evolution of Trichinella species and genotypes.</title>
        <authorList>
            <person name="Korhonen P.K."/>
            <person name="Edoardo P."/>
            <person name="Giuseppe L.R."/>
            <person name="Gasser R.B."/>
        </authorList>
    </citation>
    <scope>NUCLEOTIDE SEQUENCE [LARGE SCALE GENOMIC DNA]</scope>
    <source>
        <strain evidence="11">ISS141</strain>
    </source>
</reference>
<evidence type="ECO:0000256" key="2">
    <source>
        <dbReference type="ARBA" id="ARBA00003691"/>
    </source>
</evidence>
<keyword evidence="9" id="KW-0560">Oxidoreductase</keyword>
<evidence type="ECO:0000256" key="4">
    <source>
        <dbReference type="ARBA" id="ARBA00005037"/>
    </source>
</evidence>
<dbReference type="Pfam" id="PF01243">
    <property type="entry name" value="PNPOx_N"/>
    <property type="match status" value="1"/>
</dbReference>
<dbReference type="InterPro" id="IPR011576">
    <property type="entry name" value="Pyridox_Oxase_N"/>
</dbReference>
<dbReference type="GO" id="GO:0004733">
    <property type="term" value="F:pyridoxamine phosphate oxidase activity"/>
    <property type="evidence" value="ECO:0007669"/>
    <property type="project" value="UniProtKB-EC"/>
</dbReference>
<sequence length="305" mass="34942">MDNNDSFLLDSDFLNKNPMEIFQQWYNTAKMHEPKSFPLFTLSTVDEMNKPHSRTMALVKYDLNGFKFCSNGNSPKANHLRNNQFASLCFYWPNCRRQVVVEGTTEEMPRNQVEAIFANGTNLEGKITNTALEFQSEPIASYAHVNEKREEIRRLMLFNANSLPCPGYIVGYNLIPDKVEFLKFNENYAHERIRLRRNDDKTANTGNESWIFERKQTNDPPNKQTSYRCNTGIGHDNHDIRVACECVDEGGKIGIRHFHTVEMSAKFAAAQFKLLDYIADLFETMLVSIAVAMAVGNDQKGGPFE</sequence>
<dbReference type="Proteomes" id="UP000054815">
    <property type="component" value="Unassembled WGS sequence"/>
</dbReference>
<dbReference type="EMBL" id="JYDU01000011">
    <property type="protein sequence ID" value="KRX99953.1"/>
    <property type="molecule type" value="Genomic_DNA"/>
</dbReference>
<accession>A0A0V0YHY8</accession>
<keyword evidence="7" id="KW-0285">Flavoprotein</keyword>
<dbReference type="UniPathway" id="UPA01068">
    <property type="reaction ID" value="UER00304"/>
</dbReference>
<evidence type="ECO:0000313" key="12">
    <source>
        <dbReference type="Proteomes" id="UP000054815"/>
    </source>
</evidence>
<dbReference type="InterPro" id="IPR000659">
    <property type="entry name" value="Pyridox_Oxase"/>
</dbReference>
<feature type="domain" description="Pyridoxamine 5'-phosphate oxidase N-terminal" evidence="10">
    <location>
        <begin position="35"/>
        <end position="117"/>
    </location>
</feature>
<dbReference type="GO" id="GO:0008615">
    <property type="term" value="P:pyridoxine biosynthetic process"/>
    <property type="evidence" value="ECO:0007669"/>
    <property type="project" value="InterPro"/>
</dbReference>
<evidence type="ECO:0000256" key="3">
    <source>
        <dbReference type="ARBA" id="ARBA00004738"/>
    </source>
</evidence>
<comment type="pathway">
    <text evidence="4">Cofactor metabolism; pyridoxal 5'-phosphate salvage; pyridoxal 5'-phosphate from pyridoxine 5'-phosphate: step 1/1.</text>
</comment>
<evidence type="ECO:0000256" key="6">
    <source>
        <dbReference type="ARBA" id="ARBA00012801"/>
    </source>
</evidence>
<dbReference type="PANTHER" id="PTHR10851">
    <property type="entry name" value="PYRIDOXINE-5-PHOSPHATE OXIDASE"/>
    <property type="match status" value="1"/>
</dbReference>
<proteinExistence type="inferred from homology"/>
<dbReference type="STRING" id="6337.A0A0V0YHY8"/>
<evidence type="ECO:0000256" key="1">
    <source>
        <dbReference type="ARBA" id="ARBA00001917"/>
    </source>
</evidence>
<evidence type="ECO:0000256" key="9">
    <source>
        <dbReference type="ARBA" id="ARBA00023002"/>
    </source>
</evidence>
<dbReference type="AlphaFoldDB" id="A0A0V0YHY8"/>
<dbReference type="GO" id="GO:0010181">
    <property type="term" value="F:FMN binding"/>
    <property type="evidence" value="ECO:0007669"/>
    <property type="project" value="InterPro"/>
</dbReference>
<comment type="pathway">
    <text evidence="3">Cofactor metabolism; pyridoxal 5'-phosphate salvage; pyridoxal 5'-phosphate from pyridoxamine 5'-phosphate: step 1/1.</text>
</comment>
<dbReference type="SUPFAM" id="SSF50475">
    <property type="entry name" value="FMN-binding split barrel"/>
    <property type="match status" value="1"/>
</dbReference>
<keyword evidence="8" id="KW-0288">FMN</keyword>
<evidence type="ECO:0000259" key="10">
    <source>
        <dbReference type="Pfam" id="PF01243"/>
    </source>
</evidence>
<comment type="function">
    <text evidence="2">Catalyzes the oxidation of either pyridoxine 5'-phosphate (PNP) or pyridoxamine 5'-phosphate (PMP) into pyridoxal 5'-phosphate (PLP).</text>
</comment>
<dbReference type="PANTHER" id="PTHR10851:SF0">
    <property type="entry name" value="PYRIDOXINE-5'-PHOSPHATE OXIDASE"/>
    <property type="match status" value="1"/>
</dbReference>
<protein>
    <recommendedName>
        <fullName evidence="6">pyridoxal 5'-phosphate synthase</fullName>
        <ecNumber evidence="6">1.4.3.5</ecNumber>
    </recommendedName>
</protein>